<evidence type="ECO:0000256" key="1">
    <source>
        <dbReference type="SAM" id="MobiDB-lite"/>
    </source>
</evidence>
<evidence type="ECO:0000313" key="3">
    <source>
        <dbReference type="Proteomes" id="UP001341840"/>
    </source>
</evidence>
<proteinExistence type="predicted"/>
<sequence length="68" mass="7758">MLGVRKHWLGEEKKRRKDTGGSLVGERCGLWKRSDGSYIHDDAQAVGVGTFQWQRRPLLKVIPQAKII</sequence>
<reference evidence="2 3" key="1">
    <citation type="journal article" date="2023" name="Plants (Basel)">
        <title>Bridging the Gap: Combining Genomics and Transcriptomics Approaches to Understand Stylosanthes scabra, an Orphan Legume from the Brazilian Caatinga.</title>
        <authorList>
            <person name="Ferreira-Neto J.R.C."/>
            <person name="da Silva M.D."/>
            <person name="Binneck E."/>
            <person name="de Melo N.F."/>
            <person name="da Silva R.H."/>
            <person name="de Melo A.L.T.M."/>
            <person name="Pandolfi V."/>
            <person name="Bustamante F.O."/>
            <person name="Brasileiro-Vidal A.C."/>
            <person name="Benko-Iseppon A.M."/>
        </authorList>
    </citation>
    <scope>NUCLEOTIDE SEQUENCE [LARGE SCALE GENOMIC DNA]</scope>
    <source>
        <tissue evidence="2">Leaves</tissue>
    </source>
</reference>
<gene>
    <name evidence="2" type="ORF">PIB30_089214</name>
</gene>
<comment type="caution">
    <text evidence="2">The sequence shown here is derived from an EMBL/GenBank/DDBJ whole genome shotgun (WGS) entry which is preliminary data.</text>
</comment>
<feature type="region of interest" description="Disordered" evidence="1">
    <location>
        <begin position="1"/>
        <end position="22"/>
    </location>
</feature>
<keyword evidence="3" id="KW-1185">Reference proteome</keyword>
<evidence type="ECO:0000313" key="2">
    <source>
        <dbReference type="EMBL" id="MED6224968.1"/>
    </source>
</evidence>
<accession>A0ABU6ZSK0</accession>
<name>A0ABU6ZSK0_9FABA</name>
<organism evidence="2 3">
    <name type="scientific">Stylosanthes scabra</name>
    <dbReference type="NCBI Taxonomy" id="79078"/>
    <lineage>
        <taxon>Eukaryota</taxon>
        <taxon>Viridiplantae</taxon>
        <taxon>Streptophyta</taxon>
        <taxon>Embryophyta</taxon>
        <taxon>Tracheophyta</taxon>
        <taxon>Spermatophyta</taxon>
        <taxon>Magnoliopsida</taxon>
        <taxon>eudicotyledons</taxon>
        <taxon>Gunneridae</taxon>
        <taxon>Pentapetalae</taxon>
        <taxon>rosids</taxon>
        <taxon>fabids</taxon>
        <taxon>Fabales</taxon>
        <taxon>Fabaceae</taxon>
        <taxon>Papilionoideae</taxon>
        <taxon>50 kb inversion clade</taxon>
        <taxon>dalbergioids sensu lato</taxon>
        <taxon>Dalbergieae</taxon>
        <taxon>Pterocarpus clade</taxon>
        <taxon>Stylosanthes</taxon>
    </lineage>
</organism>
<protein>
    <submittedName>
        <fullName evidence="2">Uncharacterized protein</fullName>
    </submittedName>
</protein>
<dbReference type="Proteomes" id="UP001341840">
    <property type="component" value="Unassembled WGS sequence"/>
</dbReference>
<dbReference type="EMBL" id="JASCZI010273517">
    <property type="protein sequence ID" value="MED6224968.1"/>
    <property type="molecule type" value="Genomic_DNA"/>
</dbReference>